<keyword evidence="1 4" id="KW-0238">DNA-binding</keyword>
<dbReference type="SMART" id="SM00389">
    <property type="entry name" value="HOX"/>
    <property type="match status" value="1"/>
</dbReference>
<accession>A0ABM0H0Z8</accession>
<evidence type="ECO:0000313" key="8">
    <source>
        <dbReference type="RefSeq" id="XP_002741768.1"/>
    </source>
</evidence>
<evidence type="ECO:0000256" key="5">
    <source>
        <dbReference type="RuleBase" id="RU000682"/>
    </source>
</evidence>
<evidence type="ECO:0000256" key="4">
    <source>
        <dbReference type="PROSITE-ProRule" id="PRU00108"/>
    </source>
</evidence>
<keyword evidence="7" id="KW-1185">Reference proteome</keyword>
<dbReference type="RefSeq" id="XP_002741768.1">
    <property type="nucleotide sequence ID" value="XM_002741722.1"/>
</dbReference>
<dbReference type="CDD" id="cd00086">
    <property type="entry name" value="homeodomain"/>
    <property type="match status" value="1"/>
</dbReference>
<evidence type="ECO:0000259" key="6">
    <source>
        <dbReference type="PROSITE" id="PS50071"/>
    </source>
</evidence>
<evidence type="ECO:0000256" key="3">
    <source>
        <dbReference type="ARBA" id="ARBA00023242"/>
    </source>
</evidence>
<evidence type="ECO:0000313" key="7">
    <source>
        <dbReference type="Proteomes" id="UP000694865"/>
    </source>
</evidence>
<proteinExistence type="predicted"/>
<protein>
    <submittedName>
        <fullName evidence="8">Uncharacterized protein LOC100373992</fullName>
    </submittedName>
</protein>
<dbReference type="PROSITE" id="PS00027">
    <property type="entry name" value="HOMEOBOX_1"/>
    <property type="match status" value="1"/>
</dbReference>
<dbReference type="InterPro" id="IPR001356">
    <property type="entry name" value="HD"/>
</dbReference>
<dbReference type="PROSITE" id="PS50071">
    <property type="entry name" value="HOMEOBOX_2"/>
    <property type="match status" value="1"/>
</dbReference>
<organism evidence="7 8">
    <name type="scientific">Saccoglossus kowalevskii</name>
    <name type="common">Acorn worm</name>
    <dbReference type="NCBI Taxonomy" id="10224"/>
    <lineage>
        <taxon>Eukaryota</taxon>
        <taxon>Metazoa</taxon>
        <taxon>Hemichordata</taxon>
        <taxon>Enteropneusta</taxon>
        <taxon>Harrimaniidae</taxon>
        <taxon>Saccoglossus</taxon>
    </lineage>
</organism>
<evidence type="ECO:0000256" key="1">
    <source>
        <dbReference type="ARBA" id="ARBA00023125"/>
    </source>
</evidence>
<dbReference type="InterPro" id="IPR017970">
    <property type="entry name" value="Homeobox_CS"/>
</dbReference>
<dbReference type="Pfam" id="PF00046">
    <property type="entry name" value="Homeodomain"/>
    <property type="match status" value="1"/>
</dbReference>
<comment type="subcellular location">
    <subcellularLocation>
        <location evidence="4 5">Nucleus</location>
    </subcellularLocation>
</comment>
<gene>
    <name evidence="8" type="primary">LOC100373992</name>
</gene>
<keyword evidence="3 4" id="KW-0539">Nucleus</keyword>
<evidence type="ECO:0000256" key="2">
    <source>
        <dbReference type="ARBA" id="ARBA00023155"/>
    </source>
</evidence>
<name>A0ABM0H0Z8_SACKO</name>
<feature type="domain" description="Homeobox" evidence="6">
    <location>
        <begin position="161"/>
        <end position="213"/>
    </location>
</feature>
<keyword evidence="2 4" id="KW-0371">Homeobox</keyword>
<dbReference type="SUPFAM" id="SSF46689">
    <property type="entry name" value="Homeodomain-like"/>
    <property type="match status" value="1"/>
</dbReference>
<dbReference type="Proteomes" id="UP000694865">
    <property type="component" value="Unplaced"/>
</dbReference>
<dbReference type="Gene3D" id="1.10.10.60">
    <property type="entry name" value="Homeodomain-like"/>
    <property type="match status" value="1"/>
</dbReference>
<dbReference type="InterPro" id="IPR009057">
    <property type="entry name" value="Homeodomain-like_sf"/>
</dbReference>
<dbReference type="GeneID" id="100373992"/>
<sequence>MATTDFSTINIDWLDTWSYFPPDEEDAPAAISSPVSSAATPPYEFNSIDDWFDAYLSSSSEDESSGQSTCNSDLDCTTDDDVSSCQYDLGSNLNYSFGADSSHDASDAFSMSSEDYRDDADVELREMPLLGSIRISGDVHVHSLYSSRARPQWLRDGLHRSVSRRQQDELLKEFRQSPNPSTKRMRELANSLGMTFSTVNTWFFDRRCVMRRARQGLSLRHDPCIPSVEAFGAPRRSS</sequence>
<reference evidence="8" key="1">
    <citation type="submission" date="2025-08" db="UniProtKB">
        <authorList>
            <consortium name="RefSeq"/>
        </authorList>
    </citation>
    <scope>IDENTIFICATION</scope>
    <source>
        <tissue evidence="8">Testes</tissue>
    </source>
</reference>
<feature type="DNA-binding region" description="Homeobox" evidence="4">
    <location>
        <begin position="163"/>
        <end position="214"/>
    </location>
</feature>